<gene>
    <name evidence="2" type="ORF">V4F39_07880</name>
</gene>
<dbReference type="EMBL" id="JAZIBG010000019">
    <property type="protein sequence ID" value="MEF7613826.1"/>
    <property type="molecule type" value="Genomic_DNA"/>
</dbReference>
<dbReference type="Proteomes" id="UP001336250">
    <property type="component" value="Unassembled WGS sequence"/>
</dbReference>
<evidence type="ECO:0000313" key="2">
    <source>
        <dbReference type="EMBL" id="MEF7613826.1"/>
    </source>
</evidence>
<accession>A0AAW9Q1V9</accession>
<proteinExistence type="predicted"/>
<organism evidence="2 3">
    <name type="scientific">Aquincola agrisoli</name>
    <dbReference type="NCBI Taxonomy" id="3119538"/>
    <lineage>
        <taxon>Bacteria</taxon>
        <taxon>Pseudomonadati</taxon>
        <taxon>Pseudomonadota</taxon>
        <taxon>Betaproteobacteria</taxon>
        <taxon>Burkholderiales</taxon>
        <taxon>Sphaerotilaceae</taxon>
        <taxon>Aquincola</taxon>
    </lineage>
</organism>
<protein>
    <submittedName>
        <fullName evidence="2">Uncharacterized protein</fullName>
    </submittedName>
</protein>
<sequence>MSRQQRVVFDVPDERVDFVVAMMRADGAETSRQRQPDGRWTVTGRFPEPAPTPAPDPAPTPAAGPPAPTGPRPAGP</sequence>
<feature type="region of interest" description="Disordered" evidence="1">
    <location>
        <begin position="26"/>
        <end position="76"/>
    </location>
</feature>
<feature type="compositionally biased region" description="Basic and acidic residues" evidence="1">
    <location>
        <begin position="26"/>
        <end position="37"/>
    </location>
</feature>
<dbReference type="AlphaFoldDB" id="A0AAW9Q1V9"/>
<dbReference type="RefSeq" id="WP_332288762.1">
    <property type="nucleotide sequence ID" value="NZ_JAZIBG010000019.1"/>
</dbReference>
<reference evidence="2 3" key="1">
    <citation type="submission" date="2024-02" db="EMBL/GenBank/DDBJ databases">
        <title>Genome sequence of Aquincola sp. MAHUQ-54.</title>
        <authorList>
            <person name="Huq M.A."/>
        </authorList>
    </citation>
    <scope>NUCLEOTIDE SEQUENCE [LARGE SCALE GENOMIC DNA]</scope>
    <source>
        <strain evidence="2 3">MAHUQ-54</strain>
    </source>
</reference>
<name>A0AAW9Q1V9_9BURK</name>
<evidence type="ECO:0000256" key="1">
    <source>
        <dbReference type="SAM" id="MobiDB-lite"/>
    </source>
</evidence>
<feature type="non-terminal residue" evidence="2">
    <location>
        <position position="76"/>
    </location>
</feature>
<feature type="compositionally biased region" description="Pro residues" evidence="1">
    <location>
        <begin position="48"/>
        <end position="76"/>
    </location>
</feature>
<keyword evidence="3" id="KW-1185">Reference proteome</keyword>
<comment type="caution">
    <text evidence="2">The sequence shown here is derived from an EMBL/GenBank/DDBJ whole genome shotgun (WGS) entry which is preliminary data.</text>
</comment>
<evidence type="ECO:0000313" key="3">
    <source>
        <dbReference type="Proteomes" id="UP001336250"/>
    </source>
</evidence>